<evidence type="ECO:0000259" key="6">
    <source>
        <dbReference type="PROSITE" id="PS51352"/>
    </source>
</evidence>
<dbReference type="Gene3D" id="3.40.30.10">
    <property type="entry name" value="Glutaredoxin"/>
    <property type="match status" value="1"/>
</dbReference>
<dbReference type="Pfam" id="PF02630">
    <property type="entry name" value="SCO1-SenC"/>
    <property type="match status" value="1"/>
</dbReference>
<dbReference type="Proteomes" id="UP000234271">
    <property type="component" value="Chromosome"/>
</dbReference>
<dbReference type="PANTHER" id="PTHR12151">
    <property type="entry name" value="ELECTRON TRANSPORT PROTIN SCO1/SENC FAMILY MEMBER"/>
    <property type="match status" value="1"/>
</dbReference>
<evidence type="ECO:0000313" key="7">
    <source>
        <dbReference type="EMBL" id="AUI69019.1"/>
    </source>
</evidence>
<accession>A0A2N9YF81</accession>
<feature type="binding site" evidence="3">
    <location>
        <position position="77"/>
    </location>
    <ligand>
        <name>Cu cation</name>
        <dbReference type="ChEBI" id="CHEBI:23378"/>
    </ligand>
</feature>
<dbReference type="InterPro" id="IPR036249">
    <property type="entry name" value="Thioredoxin-like_sf"/>
</dbReference>
<keyword evidence="5" id="KW-1133">Transmembrane helix</keyword>
<feature type="transmembrane region" description="Helical" evidence="5">
    <location>
        <begin position="20"/>
        <end position="40"/>
    </location>
</feature>
<dbReference type="PROSITE" id="PS51352">
    <property type="entry name" value="THIOREDOXIN_2"/>
    <property type="match status" value="1"/>
</dbReference>
<feature type="binding site" evidence="3">
    <location>
        <position position="73"/>
    </location>
    <ligand>
        <name>Cu cation</name>
        <dbReference type="ChEBI" id="CHEBI:23378"/>
    </ligand>
</feature>
<dbReference type="FunFam" id="3.40.30.10:FF:000013">
    <property type="entry name" value="Blast:Protein SCO1 homolog, mitochondrial"/>
    <property type="match status" value="1"/>
</dbReference>
<dbReference type="GO" id="GO:0046872">
    <property type="term" value="F:metal ion binding"/>
    <property type="evidence" value="ECO:0007669"/>
    <property type="project" value="UniProtKB-KW"/>
</dbReference>
<keyword evidence="3" id="KW-0479">Metal-binding</keyword>
<dbReference type="InterPro" id="IPR003782">
    <property type="entry name" value="SCO1/SenC"/>
</dbReference>
<proteinExistence type="inferred from homology"/>
<dbReference type="AlphaFoldDB" id="A0A2N9YF81"/>
<protein>
    <submittedName>
        <fullName evidence="7">Redoxin domain-containing protein</fullName>
    </submittedName>
</protein>
<dbReference type="CDD" id="cd02968">
    <property type="entry name" value="SCO"/>
    <property type="match status" value="1"/>
</dbReference>
<dbReference type="PANTHER" id="PTHR12151:SF25">
    <property type="entry name" value="LINALOOL DEHYDRATASE_ISOMERASE DOMAIN-CONTAINING PROTEIN"/>
    <property type="match status" value="1"/>
</dbReference>
<feature type="domain" description="Thioredoxin" evidence="6">
    <location>
        <begin position="35"/>
        <end position="197"/>
    </location>
</feature>
<organism evidence="7 8">
    <name type="scientific">Beggiatoa leptomitoformis</name>
    <dbReference type="NCBI Taxonomy" id="288004"/>
    <lineage>
        <taxon>Bacteria</taxon>
        <taxon>Pseudomonadati</taxon>
        <taxon>Pseudomonadota</taxon>
        <taxon>Gammaproteobacteria</taxon>
        <taxon>Thiotrichales</taxon>
        <taxon>Thiotrichaceae</taxon>
        <taxon>Beggiatoa</taxon>
    </lineage>
</organism>
<evidence type="ECO:0000313" key="8">
    <source>
        <dbReference type="Proteomes" id="UP000234271"/>
    </source>
</evidence>
<gene>
    <name evidence="7" type="ORF">BLE401_10125</name>
</gene>
<dbReference type="SUPFAM" id="SSF52833">
    <property type="entry name" value="Thioredoxin-like"/>
    <property type="match status" value="1"/>
</dbReference>
<dbReference type="RefSeq" id="WP_062153874.1">
    <property type="nucleotide sequence ID" value="NZ_CP012373.2"/>
</dbReference>
<evidence type="ECO:0000256" key="5">
    <source>
        <dbReference type="SAM" id="Phobius"/>
    </source>
</evidence>
<keyword evidence="5" id="KW-0472">Membrane</keyword>
<dbReference type="STRING" id="288004.AL038_14130"/>
<dbReference type="EMBL" id="CP018889">
    <property type="protein sequence ID" value="AUI69019.1"/>
    <property type="molecule type" value="Genomic_DNA"/>
</dbReference>
<keyword evidence="5" id="KW-0812">Transmembrane</keyword>
<feature type="disulfide bond" description="Redox-active" evidence="4">
    <location>
        <begin position="73"/>
        <end position="77"/>
    </location>
</feature>
<name>A0A2N9YF81_9GAMM</name>
<keyword evidence="4" id="KW-1015">Disulfide bond</keyword>
<evidence type="ECO:0000256" key="4">
    <source>
        <dbReference type="PIRSR" id="PIRSR603782-2"/>
    </source>
</evidence>
<reference evidence="8" key="1">
    <citation type="submission" date="2016-12" db="EMBL/GenBank/DDBJ databases">
        <title>Complete Genome Sequence of Beggiatoa leptomitiformis D-401.</title>
        <authorList>
            <person name="Fomenkov A."/>
            <person name="Vincze T."/>
            <person name="Grabovich M."/>
            <person name="Anton B.P."/>
            <person name="Dubinina G."/>
            <person name="Orlova M."/>
            <person name="Belousova E."/>
            <person name="Roberts R.J."/>
        </authorList>
    </citation>
    <scope>NUCLEOTIDE SEQUENCE [LARGE SCALE GENOMIC DNA]</scope>
    <source>
        <strain evidence="8">D-401</strain>
    </source>
</reference>
<feature type="binding site" evidence="3">
    <location>
        <position position="162"/>
    </location>
    <ligand>
        <name>Cu cation</name>
        <dbReference type="ChEBI" id="CHEBI:23378"/>
    </ligand>
</feature>
<evidence type="ECO:0000256" key="1">
    <source>
        <dbReference type="ARBA" id="ARBA00010996"/>
    </source>
</evidence>
<evidence type="ECO:0000256" key="2">
    <source>
        <dbReference type="ARBA" id="ARBA00023008"/>
    </source>
</evidence>
<dbReference type="OrthoDB" id="9790194at2"/>
<keyword evidence="8" id="KW-1185">Reference proteome</keyword>
<evidence type="ECO:0000256" key="3">
    <source>
        <dbReference type="PIRSR" id="PIRSR603782-1"/>
    </source>
</evidence>
<sequence length="197" mass="22299">MNKFTPLDAHEEKTMQHFIFYRWCFLYFCLQSIFVTAAPLGGNFSLTNTEGKSVALQDYAGQVVLLTFGFLSCPDICPTTLTELKQVINALPATQRDKVTVLFITVDPERDTAEKLKTYLQYFSPNFVGLRGSVAEIRNVCKQYGTSFRYLPKTEQGYSVEHASQLFIIDSTGKLVRLMPYGTPREIVVQYVAGLIH</sequence>
<keyword evidence="2 3" id="KW-0186">Copper</keyword>
<dbReference type="InterPro" id="IPR013766">
    <property type="entry name" value="Thioredoxin_domain"/>
</dbReference>
<comment type="similarity">
    <text evidence="1">Belongs to the SCO1/2 family.</text>
</comment>